<feature type="chain" id="PRO_5046037564" evidence="1">
    <location>
        <begin position="23"/>
        <end position="245"/>
    </location>
</feature>
<dbReference type="Proteomes" id="UP001234343">
    <property type="component" value="Unassembled WGS sequence"/>
</dbReference>
<evidence type="ECO:0000256" key="1">
    <source>
        <dbReference type="SAM" id="SignalP"/>
    </source>
</evidence>
<sequence>MFKTRIFTLLVAIVVLSGCVSTQEMITVDEASLSNNEVVVGIILTEAPLAETFYTGSIGLLDYAIIAGVNSTLDKHLNSLVFDDYPKIAQQLQTVLHNKGVNTLLIETPIALKEAEKLKRPSKGKSKTSFVGYQEKYNIDYLLLVHLQQVGTTRSYYGPVPTSEPVATVAMSGQIIDLATHDLKWFYDASSQQVIETPWDESEVQFPNLTTAIYQALETSTRELVGSLEGNPKNKVAAQQVASGQ</sequence>
<evidence type="ECO:0000313" key="3">
    <source>
        <dbReference type="Proteomes" id="UP001234343"/>
    </source>
</evidence>
<keyword evidence="1" id="KW-0732">Signal</keyword>
<name>A0ABT7SZB7_9ALTE</name>
<keyword evidence="3" id="KW-1185">Reference proteome</keyword>
<gene>
    <name evidence="2" type="ORF">QTP81_13095</name>
</gene>
<comment type="caution">
    <text evidence="2">The sequence shown here is derived from an EMBL/GenBank/DDBJ whole genome shotgun (WGS) entry which is preliminary data.</text>
</comment>
<dbReference type="EMBL" id="JAUCBP010000011">
    <property type="protein sequence ID" value="MDM7861532.1"/>
    <property type="molecule type" value="Genomic_DNA"/>
</dbReference>
<organism evidence="2 3">
    <name type="scientific">Alteromonas arenosi</name>
    <dbReference type="NCBI Taxonomy" id="3055817"/>
    <lineage>
        <taxon>Bacteria</taxon>
        <taxon>Pseudomonadati</taxon>
        <taxon>Pseudomonadota</taxon>
        <taxon>Gammaproteobacteria</taxon>
        <taxon>Alteromonadales</taxon>
        <taxon>Alteromonadaceae</taxon>
        <taxon>Alteromonas/Salinimonas group</taxon>
        <taxon>Alteromonas</taxon>
    </lineage>
</organism>
<protein>
    <submittedName>
        <fullName evidence="2">Uncharacterized protein</fullName>
    </submittedName>
</protein>
<proteinExistence type="predicted"/>
<feature type="signal peptide" evidence="1">
    <location>
        <begin position="1"/>
        <end position="22"/>
    </location>
</feature>
<evidence type="ECO:0000313" key="2">
    <source>
        <dbReference type="EMBL" id="MDM7861532.1"/>
    </source>
</evidence>
<accession>A0ABT7SZB7</accession>
<dbReference type="PROSITE" id="PS51257">
    <property type="entry name" value="PROKAR_LIPOPROTEIN"/>
    <property type="match status" value="1"/>
</dbReference>
<dbReference type="RefSeq" id="WP_289366125.1">
    <property type="nucleotide sequence ID" value="NZ_JAUCBP010000011.1"/>
</dbReference>
<reference evidence="2 3" key="1">
    <citation type="submission" date="2023-06" db="EMBL/GenBank/DDBJ databases">
        <title>Alteromonas sp. ASW11-36 isolated from intertidal sand.</title>
        <authorList>
            <person name="Li Y."/>
        </authorList>
    </citation>
    <scope>NUCLEOTIDE SEQUENCE [LARGE SCALE GENOMIC DNA]</scope>
    <source>
        <strain evidence="2 3">ASW11-36</strain>
    </source>
</reference>